<dbReference type="PANTHER" id="PTHR31206">
    <property type="entry name" value="LP10445P"/>
    <property type="match status" value="1"/>
</dbReference>
<evidence type="ECO:0000256" key="1">
    <source>
        <dbReference type="SAM" id="MobiDB-lite"/>
    </source>
</evidence>
<sequence>MQNSAVAPINDLEPKELPSDEVPEATVGGSTVKKKVPRRILHFSDGTLEEFSSDEDEAGDVCKKENASQTLATINPATLEWIPWLYHQTSFAGNKALAVCDYLGEYLANFFGILSPKYEYEIEQYKKIVAEEEERRKQDLELGGWDQKNTEVVLTDQKAQNQPSA</sequence>
<reference evidence="2 3" key="1">
    <citation type="submission" date="2023-09" db="EMBL/GenBank/DDBJ databases">
        <title>Nesidiocoris tenuis whole genome shotgun sequence.</title>
        <authorList>
            <person name="Shibata T."/>
            <person name="Shimoda M."/>
            <person name="Kobayashi T."/>
            <person name="Uehara T."/>
        </authorList>
    </citation>
    <scope>NUCLEOTIDE SEQUENCE [LARGE SCALE GENOMIC DNA]</scope>
    <source>
        <strain evidence="2 3">Japan</strain>
    </source>
</reference>
<accession>A0ABN7BAR0</accession>
<proteinExistence type="predicted"/>
<dbReference type="Proteomes" id="UP001307889">
    <property type="component" value="Chromosome 12"/>
</dbReference>
<gene>
    <name evidence="2" type="ORF">NTJ_14220</name>
</gene>
<dbReference type="PANTHER" id="PTHR31206:SF1">
    <property type="entry name" value="LP10445P"/>
    <property type="match status" value="1"/>
</dbReference>
<name>A0ABN7BAR0_9HEMI</name>
<organism evidence="2 3">
    <name type="scientific">Nesidiocoris tenuis</name>
    <dbReference type="NCBI Taxonomy" id="355587"/>
    <lineage>
        <taxon>Eukaryota</taxon>
        <taxon>Metazoa</taxon>
        <taxon>Ecdysozoa</taxon>
        <taxon>Arthropoda</taxon>
        <taxon>Hexapoda</taxon>
        <taxon>Insecta</taxon>
        <taxon>Pterygota</taxon>
        <taxon>Neoptera</taxon>
        <taxon>Paraneoptera</taxon>
        <taxon>Hemiptera</taxon>
        <taxon>Heteroptera</taxon>
        <taxon>Panheteroptera</taxon>
        <taxon>Cimicomorpha</taxon>
        <taxon>Miridae</taxon>
        <taxon>Dicyphina</taxon>
        <taxon>Nesidiocoris</taxon>
    </lineage>
</organism>
<dbReference type="Pfam" id="PF14774">
    <property type="entry name" value="FAM177"/>
    <property type="match status" value="1"/>
</dbReference>
<feature type="region of interest" description="Disordered" evidence="1">
    <location>
        <begin position="1"/>
        <end position="30"/>
    </location>
</feature>
<dbReference type="InterPro" id="IPR028260">
    <property type="entry name" value="FAM177"/>
</dbReference>
<evidence type="ECO:0000313" key="3">
    <source>
        <dbReference type="Proteomes" id="UP001307889"/>
    </source>
</evidence>
<keyword evidence="3" id="KW-1185">Reference proteome</keyword>
<evidence type="ECO:0000313" key="2">
    <source>
        <dbReference type="EMBL" id="BET01404.1"/>
    </source>
</evidence>
<dbReference type="EMBL" id="AP028920">
    <property type="protein sequence ID" value="BET01404.1"/>
    <property type="molecule type" value="Genomic_DNA"/>
</dbReference>
<protein>
    <submittedName>
        <fullName evidence="2">Family with sequence similarity 177, member A1</fullName>
    </submittedName>
</protein>